<protein>
    <submittedName>
        <fullName evidence="1">Membrane protein pm19l</fullName>
    </submittedName>
</protein>
<dbReference type="PANTHER" id="PTHR33294">
    <property type="entry name" value="AWPM-19-LIKE FAMILY PROTEIN"/>
    <property type="match status" value="1"/>
</dbReference>
<evidence type="ECO:0000313" key="2">
    <source>
        <dbReference type="Proteomes" id="UP000237347"/>
    </source>
</evidence>
<reference evidence="1 2" key="1">
    <citation type="journal article" date="2018" name="Sci. Data">
        <title>The draft genome sequence of cork oak.</title>
        <authorList>
            <person name="Ramos A.M."/>
            <person name="Usie A."/>
            <person name="Barbosa P."/>
            <person name="Barros P.M."/>
            <person name="Capote T."/>
            <person name="Chaves I."/>
            <person name="Simoes F."/>
            <person name="Abreu I."/>
            <person name="Carrasquinho I."/>
            <person name="Faro C."/>
            <person name="Guimaraes J.B."/>
            <person name="Mendonca D."/>
            <person name="Nobrega F."/>
            <person name="Rodrigues L."/>
            <person name="Saibo N.J.M."/>
            <person name="Varela M.C."/>
            <person name="Egas C."/>
            <person name="Matos J."/>
            <person name="Miguel C.M."/>
            <person name="Oliveira M.M."/>
            <person name="Ricardo C.P."/>
            <person name="Goncalves S."/>
        </authorList>
    </citation>
    <scope>NUCLEOTIDE SEQUENCE [LARGE SCALE GENOMIC DNA]</scope>
    <source>
        <strain evidence="2">cv. HL8</strain>
    </source>
</reference>
<dbReference type="EMBL" id="PKMF04000116">
    <property type="protein sequence ID" value="KAK7849256.1"/>
    <property type="molecule type" value="Genomic_DNA"/>
</dbReference>
<accession>A0AAW0LE88</accession>
<dbReference type="AlphaFoldDB" id="A0AAW0LE88"/>
<dbReference type="InterPro" id="IPR008390">
    <property type="entry name" value="AWPM-19"/>
</dbReference>
<gene>
    <name evidence="1" type="primary">PM19L_2</name>
    <name evidence="1" type="ORF">CFP56_003287</name>
</gene>
<keyword evidence="2" id="KW-1185">Reference proteome</keyword>
<organism evidence="1 2">
    <name type="scientific">Quercus suber</name>
    <name type="common">Cork oak</name>
    <dbReference type="NCBI Taxonomy" id="58331"/>
    <lineage>
        <taxon>Eukaryota</taxon>
        <taxon>Viridiplantae</taxon>
        <taxon>Streptophyta</taxon>
        <taxon>Embryophyta</taxon>
        <taxon>Tracheophyta</taxon>
        <taxon>Spermatophyta</taxon>
        <taxon>Magnoliopsida</taxon>
        <taxon>eudicotyledons</taxon>
        <taxon>Gunneridae</taxon>
        <taxon>Pentapetalae</taxon>
        <taxon>rosids</taxon>
        <taxon>fabids</taxon>
        <taxon>Fagales</taxon>
        <taxon>Fagaceae</taxon>
        <taxon>Quercus</taxon>
    </lineage>
</organism>
<name>A0AAW0LE88_QUESU</name>
<dbReference type="Proteomes" id="UP000237347">
    <property type="component" value="Unassembled WGS sequence"/>
</dbReference>
<sequence length="181" mass="19546">MDYWDGEIVLVGCVFVDGRKKEVYLYALTVLSIPCYLFDIFTDLGGNSSTSFMLIFALIAGVVGACSVLPGLVHLRAWRSDSLAVAGSLAVLSWAITALAFGLVCKEIILGGRRSKRLQILEGFIFISLLSQLLYMGVLHAGVFDNSYGPGYRCYDADNDHAGGGTAMGHEPQNPRTSDVI</sequence>
<comment type="caution">
    <text evidence="1">The sequence shown here is derived from an EMBL/GenBank/DDBJ whole genome shotgun (WGS) entry which is preliminary data.</text>
</comment>
<proteinExistence type="predicted"/>
<dbReference type="PANTHER" id="PTHR33294:SF8">
    <property type="entry name" value="OS02G0731500 PROTEIN"/>
    <property type="match status" value="1"/>
</dbReference>
<dbReference type="Pfam" id="PF05512">
    <property type="entry name" value="AWPM-19"/>
    <property type="match status" value="1"/>
</dbReference>
<evidence type="ECO:0000313" key="1">
    <source>
        <dbReference type="EMBL" id="KAK7849256.1"/>
    </source>
</evidence>